<organism evidence="1 2">
    <name type="scientific">Pristionchus mayeri</name>
    <dbReference type="NCBI Taxonomy" id="1317129"/>
    <lineage>
        <taxon>Eukaryota</taxon>
        <taxon>Metazoa</taxon>
        <taxon>Ecdysozoa</taxon>
        <taxon>Nematoda</taxon>
        <taxon>Chromadorea</taxon>
        <taxon>Rhabditida</taxon>
        <taxon>Rhabditina</taxon>
        <taxon>Diplogasteromorpha</taxon>
        <taxon>Diplogasteroidea</taxon>
        <taxon>Neodiplogasteridae</taxon>
        <taxon>Pristionchus</taxon>
    </lineage>
</organism>
<reference evidence="2" key="1">
    <citation type="submission" date="2022-10" db="EMBL/GenBank/DDBJ databases">
        <title>Genome assembly of Pristionchus species.</title>
        <authorList>
            <person name="Yoshida K."/>
            <person name="Sommer R.J."/>
        </authorList>
    </citation>
    <scope>NUCLEOTIDE SEQUENCE [LARGE SCALE GENOMIC DNA]</scope>
    <source>
        <strain evidence="2">RS5460</strain>
    </source>
</reference>
<dbReference type="AlphaFoldDB" id="A0AAN5I8N2"/>
<dbReference type="Proteomes" id="UP001328107">
    <property type="component" value="Unassembled WGS sequence"/>
</dbReference>
<evidence type="ECO:0000313" key="1">
    <source>
        <dbReference type="EMBL" id="GMR55155.1"/>
    </source>
</evidence>
<proteinExistence type="predicted"/>
<name>A0AAN5I8N2_9BILA</name>
<sequence length="67" mass="7564">IVHSPHGVMYLLQSFEFFVVRMNGHDSSGHRRGLLMSVKFAVDLPEQGSIMLFHRLLPATECPNALK</sequence>
<dbReference type="EMBL" id="BTRK01000005">
    <property type="protein sequence ID" value="GMR55155.1"/>
    <property type="molecule type" value="Genomic_DNA"/>
</dbReference>
<evidence type="ECO:0000313" key="2">
    <source>
        <dbReference type="Proteomes" id="UP001328107"/>
    </source>
</evidence>
<feature type="non-terminal residue" evidence="1">
    <location>
        <position position="67"/>
    </location>
</feature>
<keyword evidence="2" id="KW-1185">Reference proteome</keyword>
<comment type="caution">
    <text evidence="1">The sequence shown here is derived from an EMBL/GenBank/DDBJ whole genome shotgun (WGS) entry which is preliminary data.</text>
</comment>
<feature type="non-terminal residue" evidence="1">
    <location>
        <position position="1"/>
    </location>
</feature>
<protein>
    <submittedName>
        <fullName evidence="1">Uncharacterized protein</fullName>
    </submittedName>
</protein>
<gene>
    <name evidence="1" type="ORF">PMAYCL1PPCAC_25350</name>
</gene>
<accession>A0AAN5I8N2</accession>